<dbReference type="RefSeq" id="WP_074947438.1">
    <property type="nucleotide sequence ID" value="NZ_FOZU01000032.1"/>
</dbReference>
<dbReference type="AlphaFoldDB" id="A0A1I6VTK8"/>
<proteinExistence type="predicted"/>
<dbReference type="SUPFAM" id="SSF53474">
    <property type="entry name" value="alpha/beta-Hydrolases"/>
    <property type="match status" value="1"/>
</dbReference>
<dbReference type="InterPro" id="IPR029058">
    <property type="entry name" value="AB_hydrolase_fold"/>
</dbReference>
<dbReference type="Proteomes" id="UP000182827">
    <property type="component" value="Unassembled WGS sequence"/>
</dbReference>
<sequence>MKHLVFLSGASGNTAFWDPLIAQLPAEYTKQVIAYPEFDHAPAHPDVYDFASLGNYVLAQIEQECIIIAQSMGGIFAVQAALKKSKLVQGLVLIATSGGIDLSSFNVQDWRSAYQASFLNHPNWFVTAQADYLVQLSEIQAPVLLLWGDSDPISPVEVGQYLKQQFKNASLHIIDGGDHLFAEQYVSETAQLVCEYLKHLAARSLEELNVI</sequence>
<keyword evidence="3" id="KW-1185">Reference proteome</keyword>
<evidence type="ECO:0000313" key="3">
    <source>
        <dbReference type="Proteomes" id="UP000182827"/>
    </source>
</evidence>
<dbReference type="PANTHER" id="PTHR43194:SF2">
    <property type="entry name" value="PEROXISOMAL MEMBRANE PROTEIN LPX1"/>
    <property type="match status" value="1"/>
</dbReference>
<dbReference type="InterPro" id="IPR000073">
    <property type="entry name" value="AB_hydrolase_1"/>
</dbReference>
<evidence type="ECO:0000313" key="2">
    <source>
        <dbReference type="EMBL" id="SFT17009.1"/>
    </source>
</evidence>
<protein>
    <submittedName>
        <fullName evidence="2">Alpha/beta hydrolase fold</fullName>
    </submittedName>
</protein>
<dbReference type="Pfam" id="PF00561">
    <property type="entry name" value="Abhydrolase_1"/>
    <property type="match status" value="1"/>
</dbReference>
<dbReference type="InterPro" id="IPR050228">
    <property type="entry name" value="Carboxylesterase_BioH"/>
</dbReference>
<name>A0A1I6VTK8_9GAMM</name>
<keyword evidence="2" id="KW-0378">Hydrolase</keyword>
<dbReference type="PANTHER" id="PTHR43194">
    <property type="entry name" value="HYDROLASE ALPHA/BETA FOLD FAMILY"/>
    <property type="match status" value="1"/>
</dbReference>
<dbReference type="EMBL" id="FOZU01000032">
    <property type="protein sequence ID" value="SFT17009.1"/>
    <property type="molecule type" value="Genomic_DNA"/>
</dbReference>
<dbReference type="GO" id="GO:0016787">
    <property type="term" value="F:hydrolase activity"/>
    <property type="evidence" value="ECO:0007669"/>
    <property type="project" value="UniProtKB-KW"/>
</dbReference>
<reference evidence="3" key="1">
    <citation type="submission" date="2016-10" db="EMBL/GenBank/DDBJ databases">
        <authorList>
            <person name="Varghese N."/>
            <person name="Submissions S."/>
        </authorList>
    </citation>
    <scope>NUCLEOTIDE SEQUENCE [LARGE SCALE GENOMIC DNA]</scope>
    <source>
        <strain evidence="3">ANC 5076</strain>
    </source>
</reference>
<organism evidence="2 3">
    <name type="scientific">Acinetobacter bohemicus</name>
    <dbReference type="NCBI Taxonomy" id="1435036"/>
    <lineage>
        <taxon>Bacteria</taxon>
        <taxon>Pseudomonadati</taxon>
        <taxon>Pseudomonadota</taxon>
        <taxon>Gammaproteobacteria</taxon>
        <taxon>Moraxellales</taxon>
        <taxon>Moraxellaceae</taxon>
        <taxon>Acinetobacter</taxon>
    </lineage>
</organism>
<gene>
    <name evidence="2" type="ORF">SAMN05444586_103227</name>
</gene>
<accession>A0A1I6VTK8</accession>
<dbReference type="Gene3D" id="3.40.50.1820">
    <property type="entry name" value="alpha/beta hydrolase"/>
    <property type="match status" value="1"/>
</dbReference>
<evidence type="ECO:0000259" key="1">
    <source>
        <dbReference type="Pfam" id="PF00561"/>
    </source>
</evidence>
<feature type="domain" description="AB hydrolase-1" evidence="1">
    <location>
        <begin position="3"/>
        <end position="125"/>
    </location>
</feature>